<dbReference type="SUPFAM" id="SSF53623">
    <property type="entry name" value="MurD-like peptide ligases, catalytic domain"/>
    <property type="match status" value="1"/>
</dbReference>
<evidence type="ECO:0000256" key="18">
    <source>
        <dbReference type="ARBA" id="ARBA00047808"/>
    </source>
</evidence>
<dbReference type="Pfam" id="PF02875">
    <property type="entry name" value="Mur_ligase_C"/>
    <property type="match status" value="1"/>
</dbReference>
<feature type="domain" description="Mur ligase C-terminal" evidence="22">
    <location>
        <begin position="285"/>
        <end position="402"/>
    </location>
</feature>
<accession>A0A7J0BTK5</accession>
<protein>
    <recommendedName>
        <fullName evidence="7">Dihydrofolate synthase/folylpolyglutamate synthase</fullName>
        <ecNumber evidence="5">6.3.2.12</ecNumber>
        <ecNumber evidence="6">6.3.2.17</ecNumber>
    </recommendedName>
    <alternativeName>
        <fullName evidence="16">Folylpoly-gamma-glutamate synthetase-dihydrofolate synthetase</fullName>
    </alternativeName>
    <alternativeName>
        <fullName evidence="14">Folylpolyglutamate synthetase</fullName>
    </alternativeName>
    <alternativeName>
        <fullName evidence="15">Tetrahydrofolylpolyglutamate synthase</fullName>
    </alternativeName>
</protein>
<dbReference type="GO" id="GO:0008841">
    <property type="term" value="F:dihydrofolate synthase activity"/>
    <property type="evidence" value="ECO:0007669"/>
    <property type="project" value="UniProtKB-EC"/>
</dbReference>
<keyword evidence="10 21" id="KW-0547">Nucleotide-binding</keyword>
<dbReference type="GO" id="GO:0046872">
    <property type="term" value="F:metal ion binding"/>
    <property type="evidence" value="ECO:0007669"/>
    <property type="project" value="UniProtKB-KW"/>
</dbReference>
<comment type="catalytic activity">
    <reaction evidence="19">
        <text>(6R)-5,10-methylenetetrahydrofolyl-(gamma-L-Glu)(n) + L-glutamate + ATP = (6R)-5,10-methylenetetrahydrofolyl-(gamma-L-Glu)(n+1) + ADP + phosphate + H(+)</text>
        <dbReference type="Rhea" id="RHEA:51912"/>
        <dbReference type="Rhea" id="RHEA-COMP:13257"/>
        <dbReference type="Rhea" id="RHEA-COMP:13258"/>
        <dbReference type="ChEBI" id="CHEBI:15378"/>
        <dbReference type="ChEBI" id="CHEBI:29985"/>
        <dbReference type="ChEBI" id="CHEBI:30616"/>
        <dbReference type="ChEBI" id="CHEBI:43474"/>
        <dbReference type="ChEBI" id="CHEBI:136572"/>
        <dbReference type="ChEBI" id="CHEBI:456216"/>
        <dbReference type="EC" id="6.3.2.17"/>
    </reaction>
</comment>
<reference evidence="23 24" key="1">
    <citation type="submission" date="2020-05" db="EMBL/GenBank/DDBJ databases">
        <title>Draft genome sequence of Desulfovibrio psychrotolerans JS1T.</title>
        <authorList>
            <person name="Ueno A."/>
            <person name="Tamazawa S."/>
            <person name="Tamamura S."/>
            <person name="Murakami T."/>
            <person name="Kiyama T."/>
            <person name="Inomata H."/>
            <person name="Amano Y."/>
            <person name="Miyakawa K."/>
            <person name="Tamaki H."/>
            <person name="Naganuma T."/>
            <person name="Kaneko K."/>
        </authorList>
    </citation>
    <scope>NUCLEOTIDE SEQUENCE [LARGE SCALE GENOMIC DNA]</scope>
    <source>
        <strain evidence="23 24">JS1</strain>
    </source>
</reference>
<comment type="pathway">
    <text evidence="3">Cofactor biosynthesis; tetrahydrofolylpolyglutamate biosynthesis.</text>
</comment>
<comment type="function">
    <text evidence="1">Functions in two distinct reactions of the de novo folate biosynthetic pathway. Catalyzes the addition of a glutamate residue to dihydropteroate (7,8-dihydropteroate or H2Pte) to form dihydrofolate (7,8-dihydrofolate monoglutamate or H2Pte-Glu). Also catalyzes successive additions of L-glutamate to tetrahydrofolate or 10-formyltetrahydrofolate or 5,10-methylenetetrahydrofolate, leading to folylpolyglutamate derivatives.</text>
</comment>
<comment type="caution">
    <text evidence="23">The sequence shown here is derived from an EMBL/GenBank/DDBJ whole genome shotgun (WGS) entry which is preliminary data.</text>
</comment>
<dbReference type="InterPro" id="IPR001645">
    <property type="entry name" value="Folylpolyglutamate_synth"/>
</dbReference>
<evidence type="ECO:0000256" key="17">
    <source>
        <dbReference type="ARBA" id="ARBA00047493"/>
    </source>
</evidence>
<evidence type="ECO:0000313" key="24">
    <source>
        <dbReference type="Proteomes" id="UP000503820"/>
    </source>
</evidence>
<organism evidence="23 24">
    <name type="scientific">Desulfovibrio psychrotolerans</name>
    <dbReference type="NCBI Taxonomy" id="415242"/>
    <lineage>
        <taxon>Bacteria</taxon>
        <taxon>Pseudomonadati</taxon>
        <taxon>Thermodesulfobacteriota</taxon>
        <taxon>Desulfovibrionia</taxon>
        <taxon>Desulfovibrionales</taxon>
        <taxon>Desulfovibrionaceae</taxon>
        <taxon>Desulfovibrio</taxon>
    </lineage>
</organism>
<dbReference type="GO" id="GO:0005524">
    <property type="term" value="F:ATP binding"/>
    <property type="evidence" value="ECO:0007669"/>
    <property type="project" value="UniProtKB-KW"/>
</dbReference>
<gene>
    <name evidence="23" type="ORF">DSM19430T_17310</name>
</gene>
<evidence type="ECO:0000313" key="23">
    <source>
        <dbReference type="EMBL" id="GFM37047.1"/>
    </source>
</evidence>
<evidence type="ECO:0000256" key="1">
    <source>
        <dbReference type="ARBA" id="ARBA00002714"/>
    </source>
</evidence>
<dbReference type="PANTHER" id="PTHR11136">
    <property type="entry name" value="FOLYLPOLYGLUTAMATE SYNTHASE-RELATED"/>
    <property type="match status" value="1"/>
</dbReference>
<keyword evidence="13" id="KW-0289">Folate biosynthesis</keyword>
<dbReference type="InterPro" id="IPR036565">
    <property type="entry name" value="Mur-like_cat_sf"/>
</dbReference>
<evidence type="ECO:0000256" key="10">
    <source>
        <dbReference type="ARBA" id="ARBA00022741"/>
    </source>
</evidence>
<dbReference type="EC" id="6.3.2.12" evidence="5"/>
<evidence type="ECO:0000256" key="2">
    <source>
        <dbReference type="ARBA" id="ARBA00004799"/>
    </source>
</evidence>
<evidence type="ECO:0000256" key="5">
    <source>
        <dbReference type="ARBA" id="ARBA00013023"/>
    </source>
</evidence>
<dbReference type="EMBL" id="BLVP01000008">
    <property type="protein sequence ID" value="GFM37047.1"/>
    <property type="molecule type" value="Genomic_DNA"/>
</dbReference>
<comment type="catalytic activity">
    <reaction evidence="17">
        <text>(6S)-5,6,7,8-tetrahydrofolyl-(gamma-L-Glu)(n) + L-glutamate + ATP = (6S)-5,6,7,8-tetrahydrofolyl-(gamma-L-Glu)(n+1) + ADP + phosphate + H(+)</text>
        <dbReference type="Rhea" id="RHEA:10580"/>
        <dbReference type="Rhea" id="RHEA-COMP:14738"/>
        <dbReference type="Rhea" id="RHEA-COMP:14740"/>
        <dbReference type="ChEBI" id="CHEBI:15378"/>
        <dbReference type="ChEBI" id="CHEBI:29985"/>
        <dbReference type="ChEBI" id="CHEBI:30616"/>
        <dbReference type="ChEBI" id="CHEBI:43474"/>
        <dbReference type="ChEBI" id="CHEBI:141005"/>
        <dbReference type="ChEBI" id="CHEBI:456216"/>
        <dbReference type="EC" id="6.3.2.17"/>
    </reaction>
</comment>
<comment type="catalytic activity">
    <reaction evidence="20">
        <text>7,8-dihydropteroate + L-glutamate + ATP = 7,8-dihydrofolate + ADP + phosphate + H(+)</text>
        <dbReference type="Rhea" id="RHEA:23584"/>
        <dbReference type="ChEBI" id="CHEBI:15378"/>
        <dbReference type="ChEBI" id="CHEBI:17839"/>
        <dbReference type="ChEBI" id="CHEBI:29985"/>
        <dbReference type="ChEBI" id="CHEBI:30616"/>
        <dbReference type="ChEBI" id="CHEBI:43474"/>
        <dbReference type="ChEBI" id="CHEBI:57451"/>
        <dbReference type="ChEBI" id="CHEBI:456216"/>
        <dbReference type="EC" id="6.3.2.12"/>
    </reaction>
</comment>
<dbReference type="GO" id="GO:0046656">
    <property type="term" value="P:folic acid biosynthetic process"/>
    <property type="evidence" value="ECO:0007669"/>
    <property type="project" value="UniProtKB-KW"/>
</dbReference>
<dbReference type="InterPro" id="IPR036615">
    <property type="entry name" value="Mur_ligase_C_dom_sf"/>
</dbReference>
<keyword evidence="8 21" id="KW-0436">Ligase</keyword>
<keyword evidence="11 21" id="KW-0067">ATP-binding</keyword>
<comment type="similarity">
    <text evidence="4 21">Belongs to the folylpolyglutamate synthase family.</text>
</comment>
<evidence type="ECO:0000259" key="22">
    <source>
        <dbReference type="Pfam" id="PF02875"/>
    </source>
</evidence>
<name>A0A7J0BTK5_9BACT</name>
<keyword evidence="9" id="KW-0479">Metal-binding</keyword>
<evidence type="ECO:0000256" key="7">
    <source>
        <dbReference type="ARBA" id="ARBA00019357"/>
    </source>
</evidence>
<dbReference type="PIRSF" id="PIRSF001563">
    <property type="entry name" value="Folylpolyglu_synth"/>
    <property type="match status" value="1"/>
</dbReference>
<dbReference type="SUPFAM" id="SSF53244">
    <property type="entry name" value="MurD-like peptide ligases, peptide-binding domain"/>
    <property type="match status" value="1"/>
</dbReference>
<evidence type="ECO:0000256" key="16">
    <source>
        <dbReference type="ARBA" id="ARBA00032510"/>
    </source>
</evidence>
<dbReference type="GO" id="GO:0004326">
    <property type="term" value="F:tetrahydrofolylpolyglutamate synthase activity"/>
    <property type="evidence" value="ECO:0007669"/>
    <property type="project" value="UniProtKB-EC"/>
</dbReference>
<keyword evidence="24" id="KW-1185">Reference proteome</keyword>
<keyword evidence="12" id="KW-0460">Magnesium</keyword>
<evidence type="ECO:0000256" key="14">
    <source>
        <dbReference type="ARBA" id="ARBA00030048"/>
    </source>
</evidence>
<evidence type="ECO:0000256" key="15">
    <source>
        <dbReference type="ARBA" id="ARBA00030592"/>
    </source>
</evidence>
<evidence type="ECO:0000256" key="8">
    <source>
        <dbReference type="ARBA" id="ARBA00022598"/>
    </source>
</evidence>
<dbReference type="Gene3D" id="3.40.1190.10">
    <property type="entry name" value="Mur-like, catalytic domain"/>
    <property type="match status" value="1"/>
</dbReference>
<evidence type="ECO:0000256" key="9">
    <source>
        <dbReference type="ARBA" id="ARBA00022723"/>
    </source>
</evidence>
<dbReference type="PANTHER" id="PTHR11136:SF0">
    <property type="entry name" value="DIHYDROFOLATE SYNTHETASE-RELATED"/>
    <property type="match status" value="1"/>
</dbReference>
<comment type="catalytic activity">
    <reaction evidence="18">
        <text>10-formyltetrahydrofolyl-(gamma-L-Glu)(n) + L-glutamate + ATP = 10-formyltetrahydrofolyl-(gamma-L-Glu)(n+1) + ADP + phosphate + H(+)</text>
        <dbReference type="Rhea" id="RHEA:51904"/>
        <dbReference type="Rhea" id="RHEA-COMP:13088"/>
        <dbReference type="Rhea" id="RHEA-COMP:14300"/>
        <dbReference type="ChEBI" id="CHEBI:15378"/>
        <dbReference type="ChEBI" id="CHEBI:29985"/>
        <dbReference type="ChEBI" id="CHEBI:30616"/>
        <dbReference type="ChEBI" id="CHEBI:43474"/>
        <dbReference type="ChEBI" id="CHEBI:134413"/>
        <dbReference type="ChEBI" id="CHEBI:456216"/>
        <dbReference type="EC" id="6.3.2.17"/>
    </reaction>
</comment>
<dbReference type="Gene3D" id="3.90.190.20">
    <property type="entry name" value="Mur ligase, C-terminal domain"/>
    <property type="match status" value="1"/>
</dbReference>
<proteinExistence type="inferred from homology"/>
<dbReference type="NCBIfam" id="TIGR01499">
    <property type="entry name" value="folC"/>
    <property type="match status" value="1"/>
</dbReference>
<sequence>MSETNTVHFQAYDEVEAYLAKLGLFHMDMSLDRITAVLDEVELRRPPYAVAQVLGTNGKGSTSTFLAALGQAAGLDTGLFTSPHFVTPRERVRVNGHMLDEDEWCDLANDIMNAGGGTLTYFEFITVLAVLAFHDYEVHLAVFEAGLGGMYDATTAIASDVTVYAPIAMDHEQVLGERLEDIARDKAGAIRHNVPVVTHVQDEAALAVLRDVAAQKGARLHMAEEMVTMPQDARFGLTGAHQRDNACLALGAFKLLAESHGWNPPPIMDWDDVKELAFADAWIAGRMQEVPAQADHPALILDGAHNEHAIAALKEALRLRGDKPAAIIFGCMGDKVLDGIVPLLLSMTDGPVFLPPIAENERAMNPEELAKVLGERARVSASLGEALRQARKLAGEREVLLCGSLYLLGEFFTLRPACLERE</sequence>
<evidence type="ECO:0000256" key="12">
    <source>
        <dbReference type="ARBA" id="ARBA00022842"/>
    </source>
</evidence>
<dbReference type="EC" id="6.3.2.17" evidence="6"/>
<evidence type="ECO:0000256" key="6">
    <source>
        <dbReference type="ARBA" id="ARBA00013025"/>
    </source>
</evidence>
<dbReference type="AlphaFoldDB" id="A0A7J0BTK5"/>
<evidence type="ECO:0000256" key="4">
    <source>
        <dbReference type="ARBA" id="ARBA00008276"/>
    </source>
</evidence>
<evidence type="ECO:0000256" key="11">
    <source>
        <dbReference type="ARBA" id="ARBA00022840"/>
    </source>
</evidence>
<evidence type="ECO:0000256" key="20">
    <source>
        <dbReference type="ARBA" id="ARBA00049161"/>
    </source>
</evidence>
<evidence type="ECO:0000256" key="13">
    <source>
        <dbReference type="ARBA" id="ARBA00022909"/>
    </source>
</evidence>
<dbReference type="GO" id="GO:0005737">
    <property type="term" value="C:cytoplasm"/>
    <property type="evidence" value="ECO:0007669"/>
    <property type="project" value="TreeGrafter"/>
</dbReference>
<evidence type="ECO:0000256" key="21">
    <source>
        <dbReference type="PIRNR" id="PIRNR001563"/>
    </source>
</evidence>
<dbReference type="InterPro" id="IPR004101">
    <property type="entry name" value="Mur_ligase_C"/>
</dbReference>
<evidence type="ECO:0000256" key="19">
    <source>
        <dbReference type="ARBA" id="ARBA00049035"/>
    </source>
</evidence>
<dbReference type="Proteomes" id="UP000503820">
    <property type="component" value="Unassembled WGS sequence"/>
</dbReference>
<evidence type="ECO:0000256" key="3">
    <source>
        <dbReference type="ARBA" id="ARBA00005150"/>
    </source>
</evidence>
<comment type="pathway">
    <text evidence="2">Cofactor biosynthesis; tetrahydrofolate biosynthesis; 7,8-dihydrofolate from 2-amino-4-hydroxy-6-hydroxymethyl-7,8-dihydropteridine diphosphate and 4-aminobenzoate: step 2/2.</text>
</comment>